<proteinExistence type="predicted"/>
<keyword evidence="2" id="KW-1185">Reference proteome</keyword>
<sequence>MTIANTQQIVGLSVFASYFAVNLGLFSAIARSLPTGSGPKTRHGMRYLWTALAAGSFAHTWYYMFSFMTWSFFNFEKESAADTTQPVLVRMGNWLWNTGLFEQAWTIVCAGPQNWWWSEQLCLFTVGSWTVFLLTEGRQRGVKYVWAYMLLGQLVAISVATNLFFLALTLAPPCPPSKLKARASLPAMLWMSVLLSLVTTVFVPLAIQNGYFLSDLLAMHVLLVIPLISPEPLLSWKRLRMETSTLYGLIAFLSLVSRLRTTSSVLHSFPPHTRTSSFAILPSLWATLHSHPAQSSIGWDVVWTTVSFMIWALPSSSRNISGRQIALILSSGVLSIGVVAPTILA</sequence>
<organism evidence="1 2">
    <name type="scientific">Artomyces pyxidatus</name>
    <dbReference type="NCBI Taxonomy" id="48021"/>
    <lineage>
        <taxon>Eukaryota</taxon>
        <taxon>Fungi</taxon>
        <taxon>Dikarya</taxon>
        <taxon>Basidiomycota</taxon>
        <taxon>Agaricomycotina</taxon>
        <taxon>Agaricomycetes</taxon>
        <taxon>Russulales</taxon>
        <taxon>Auriscalpiaceae</taxon>
        <taxon>Artomyces</taxon>
    </lineage>
</organism>
<protein>
    <submittedName>
        <fullName evidence="1">Uncharacterized protein</fullName>
    </submittedName>
</protein>
<reference evidence="1" key="1">
    <citation type="submission" date="2021-03" db="EMBL/GenBank/DDBJ databases">
        <authorList>
            <consortium name="DOE Joint Genome Institute"/>
            <person name="Ahrendt S."/>
            <person name="Looney B.P."/>
            <person name="Miyauchi S."/>
            <person name="Morin E."/>
            <person name="Drula E."/>
            <person name="Courty P.E."/>
            <person name="Chicoki N."/>
            <person name="Fauchery L."/>
            <person name="Kohler A."/>
            <person name="Kuo A."/>
            <person name="Labutti K."/>
            <person name="Pangilinan J."/>
            <person name="Lipzen A."/>
            <person name="Riley R."/>
            <person name="Andreopoulos W."/>
            <person name="He G."/>
            <person name="Johnson J."/>
            <person name="Barry K.W."/>
            <person name="Grigoriev I.V."/>
            <person name="Nagy L."/>
            <person name="Hibbett D."/>
            <person name="Henrissat B."/>
            <person name="Matheny P.B."/>
            <person name="Labbe J."/>
            <person name="Martin F."/>
        </authorList>
    </citation>
    <scope>NUCLEOTIDE SEQUENCE</scope>
    <source>
        <strain evidence="1">HHB10654</strain>
    </source>
</reference>
<dbReference type="Proteomes" id="UP000814140">
    <property type="component" value="Unassembled WGS sequence"/>
</dbReference>
<comment type="caution">
    <text evidence="1">The sequence shown here is derived from an EMBL/GenBank/DDBJ whole genome shotgun (WGS) entry which is preliminary data.</text>
</comment>
<name>A0ACB8SKC0_9AGAM</name>
<dbReference type="EMBL" id="MU277256">
    <property type="protein sequence ID" value="KAI0056893.1"/>
    <property type="molecule type" value="Genomic_DNA"/>
</dbReference>
<gene>
    <name evidence="1" type="ORF">BV25DRAFT_1535072</name>
</gene>
<reference evidence="1" key="2">
    <citation type="journal article" date="2022" name="New Phytol.">
        <title>Evolutionary transition to the ectomycorrhizal habit in the genomes of a hyperdiverse lineage of mushroom-forming fungi.</title>
        <authorList>
            <person name="Looney B."/>
            <person name="Miyauchi S."/>
            <person name="Morin E."/>
            <person name="Drula E."/>
            <person name="Courty P.E."/>
            <person name="Kohler A."/>
            <person name="Kuo A."/>
            <person name="LaButti K."/>
            <person name="Pangilinan J."/>
            <person name="Lipzen A."/>
            <person name="Riley R."/>
            <person name="Andreopoulos W."/>
            <person name="He G."/>
            <person name="Johnson J."/>
            <person name="Nolan M."/>
            <person name="Tritt A."/>
            <person name="Barry K.W."/>
            <person name="Grigoriev I.V."/>
            <person name="Nagy L.G."/>
            <person name="Hibbett D."/>
            <person name="Henrissat B."/>
            <person name="Matheny P.B."/>
            <person name="Labbe J."/>
            <person name="Martin F.M."/>
        </authorList>
    </citation>
    <scope>NUCLEOTIDE SEQUENCE</scope>
    <source>
        <strain evidence="1">HHB10654</strain>
    </source>
</reference>
<evidence type="ECO:0000313" key="1">
    <source>
        <dbReference type="EMBL" id="KAI0056893.1"/>
    </source>
</evidence>
<evidence type="ECO:0000313" key="2">
    <source>
        <dbReference type="Proteomes" id="UP000814140"/>
    </source>
</evidence>
<accession>A0ACB8SKC0</accession>